<dbReference type="PROSITE" id="PS00571">
    <property type="entry name" value="AMIDASES"/>
    <property type="match status" value="1"/>
</dbReference>
<dbReference type="PANTHER" id="PTHR11895:SF7">
    <property type="entry name" value="GLUTAMYL-TRNA(GLN) AMIDOTRANSFERASE SUBUNIT A, MITOCHONDRIAL"/>
    <property type="match status" value="1"/>
</dbReference>
<name>A0A170PR66_9ZZZZ</name>
<dbReference type="InterPro" id="IPR020556">
    <property type="entry name" value="Amidase_CS"/>
</dbReference>
<dbReference type="Gene3D" id="3.90.1300.10">
    <property type="entry name" value="Amidase signature (AS) domain"/>
    <property type="match status" value="1"/>
</dbReference>
<dbReference type="GO" id="GO:0016740">
    <property type="term" value="F:transferase activity"/>
    <property type="evidence" value="ECO:0007669"/>
    <property type="project" value="UniProtKB-KW"/>
</dbReference>
<gene>
    <name evidence="2" type="ORF">MGWOODY_XGa2054</name>
</gene>
<dbReference type="InterPro" id="IPR036928">
    <property type="entry name" value="AS_sf"/>
</dbReference>
<dbReference type="GO" id="GO:0050566">
    <property type="term" value="F:asparaginyl-tRNA synthase (glutamine-hydrolyzing) activity"/>
    <property type="evidence" value="ECO:0007669"/>
    <property type="project" value="UniProtKB-EC"/>
</dbReference>
<dbReference type="InterPro" id="IPR023631">
    <property type="entry name" value="Amidase_dom"/>
</dbReference>
<dbReference type="Pfam" id="PF01425">
    <property type="entry name" value="Amidase"/>
    <property type="match status" value="1"/>
</dbReference>
<organism evidence="2">
    <name type="scientific">hydrothermal vent metagenome</name>
    <dbReference type="NCBI Taxonomy" id="652676"/>
    <lineage>
        <taxon>unclassified sequences</taxon>
        <taxon>metagenomes</taxon>
        <taxon>ecological metagenomes</taxon>
    </lineage>
</organism>
<protein>
    <submittedName>
        <fullName evidence="2">Aspartyl-tRNA(Asn) amidotransferase subunit A @ Glutamyl-tRNA(Gln) amidotransferase subunit A</fullName>
        <ecNumber evidence="2">6.3.5.6</ecNumber>
        <ecNumber evidence="2">6.3.5.7</ecNumber>
    </submittedName>
</protein>
<evidence type="ECO:0000313" key="2">
    <source>
        <dbReference type="EMBL" id="CUS51874.1"/>
    </source>
</evidence>
<accession>A0A170PR66</accession>
<dbReference type="AlphaFoldDB" id="A0A170PR66"/>
<dbReference type="PANTHER" id="PTHR11895">
    <property type="entry name" value="TRANSAMIDASE"/>
    <property type="match status" value="1"/>
</dbReference>
<evidence type="ECO:0000259" key="1">
    <source>
        <dbReference type="Pfam" id="PF01425"/>
    </source>
</evidence>
<reference evidence="2" key="1">
    <citation type="submission" date="2015-10" db="EMBL/GenBank/DDBJ databases">
        <authorList>
            <person name="Gilbert D.G."/>
        </authorList>
    </citation>
    <scope>NUCLEOTIDE SEQUENCE</scope>
</reference>
<dbReference type="EMBL" id="CZRL01000072">
    <property type="protein sequence ID" value="CUS51874.1"/>
    <property type="molecule type" value="Genomic_DNA"/>
</dbReference>
<keyword evidence="2" id="KW-0436">Ligase</keyword>
<dbReference type="EC" id="6.3.5.7" evidence="2"/>
<feature type="domain" description="Amidase" evidence="1">
    <location>
        <begin position="28"/>
        <end position="456"/>
    </location>
</feature>
<keyword evidence="2" id="KW-0808">Transferase</keyword>
<proteinExistence type="predicted"/>
<dbReference type="EC" id="6.3.5.6" evidence="2"/>
<sequence>MITVDEYENFDAVGLATLIADKEVSALEVVESAIARIESRNSALNAVVATLFDDARAAVGQGLPRGPLSGVPYLVKDLNTWIEGVPATNGSRAFREHVPNTDSILISRLRAAGLVILGKTNTPELGLNICTASSLFGATKNPFDEQRSAGGSSGGSACAVAAGMVPAAHATDSGGSIRIPASNCGLFGLKPTRARVPLGHDKPEGLAGFSSVHAVTHSVRDSAVLLDVTAGPMAGDIYSTPAMTSSFLDSIEEPLHSVRIALWTEGFAGEKIDPVCKDAAKQAAGLCESLGHDVEETRPDIDGDSLREAFDVLFSANIHNVVERYRVENPSIDIETVFEPVTASCSRAAGRFSAADYAAGIECIQQAARDLSRFFAKHDVLLTPTLAKPPLPLGEISMMMDDWTSYLDKMLNEIPFTPLFNATGAPAASLPLAKCPDGLPVGVQIGAGLGKENLLLRLSRALELAAPWHQRI</sequence>
<dbReference type="SUPFAM" id="SSF75304">
    <property type="entry name" value="Amidase signature (AS) enzymes"/>
    <property type="match status" value="1"/>
</dbReference>
<dbReference type="GO" id="GO:0050567">
    <property type="term" value="F:glutaminyl-tRNA synthase (glutamine-hydrolyzing) activity"/>
    <property type="evidence" value="ECO:0007669"/>
    <property type="project" value="UniProtKB-EC"/>
</dbReference>
<dbReference type="InterPro" id="IPR000120">
    <property type="entry name" value="Amidase"/>
</dbReference>